<name>A0A7H4PKJ4_9ENTR</name>
<evidence type="ECO:0000256" key="1">
    <source>
        <dbReference type="SAM" id="MobiDB-lite"/>
    </source>
</evidence>
<keyword evidence="2" id="KW-0067">ATP-binding</keyword>
<evidence type="ECO:0000313" key="2">
    <source>
        <dbReference type="EMBL" id="STW78917.1"/>
    </source>
</evidence>
<organism evidence="2 3">
    <name type="scientific">Klebsiella michiganensis</name>
    <dbReference type="NCBI Taxonomy" id="1134687"/>
    <lineage>
        <taxon>Bacteria</taxon>
        <taxon>Pseudomonadati</taxon>
        <taxon>Pseudomonadota</taxon>
        <taxon>Gammaproteobacteria</taxon>
        <taxon>Enterobacterales</taxon>
        <taxon>Enterobacteriaceae</taxon>
        <taxon>Klebsiella/Raoultella group</taxon>
        <taxon>Klebsiella</taxon>
    </lineage>
</organism>
<proteinExistence type="predicted"/>
<dbReference type="EMBL" id="UGMS01000003">
    <property type="protein sequence ID" value="STW78917.1"/>
    <property type="molecule type" value="Genomic_DNA"/>
</dbReference>
<dbReference type="AlphaFoldDB" id="A0A7H4PKJ4"/>
<dbReference type="InterPro" id="IPR051921">
    <property type="entry name" value="ABC_osmolyte_uptake_ATP-bind"/>
</dbReference>
<gene>
    <name evidence="2" type="primary">proV_1</name>
    <name evidence="2" type="ORF">NCTC11685_06235</name>
</gene>
<reference evidence="2 3" key="1">
    <citation type="submission" date="2018-06" db="EMBL/GenBank/DDBJ databases">
        <authorList>
            <consortium name="Pathogen Informatics"/>
            <person name="Doyle S."/>
        </authorList>
    </citation>
    <scope>NUCLEOTIDE SEQUENCE [LARGE SCALE GENOMIC DNA]</scope>
    <source>
        <strain evidence="2 3">NCTC11685</strain>
    </source>
</reference>
<feature type="region of interest" description="Disordered" evidence="1">
    <location>
        <begin position="59"/>
        <end position="78"/>
    </location>
</feature>
<keyword evidence="2" id="KW-0547">Nucleotide-binding</keyword>
<dbReference type="Proteomes" id="UP000254863">
    <property type="component" value="Unassembled WGS sequence"/>
</dbReference>
<evidence type="ECO:0000313" key="3">
    <source>
        <dbReference type="Proteomes" id="UP000254863"/>
    </source>
</evidence>
<dbReference type="PANTHER" id="PTHR43869">
    <property type="entry name" value="GLYCINE BETAINE/PROLINE BETAINE TRANSPORT SYSTEM ATP-BINDING PROTEIN PROV"/>
    <property type="match status" value="1"/>
</dbReference>
<dbReference type="PANTHER" id="PTHR43869:SF1">
    <property type="entry name" value="GLYCINE BETAINE_PROLINE BETAINE TRANSPORT SYSTEM ATP-BINDING PROTEIN PROV"/>
    <property type="match status" value="1"/>
</dbReference>
<comment type="caution">
    <text evidence="2">The sequence shown here is derived from an EMBL/GenBank/DDBJ whole genome shotgun (WGS) entry which is preliminary data.</text>
</comment>
<dbReference type="Gene3D" id="3.40.50.300">
    <property type="entry name" value="P-loop containing nucleotide triphosphate hydrolases"/>
    <property type="match status" value="1"/>
</dbReference>
<dbReference type="InterPro" id="IPR027417">
    <property type="entry name" value="P-loop_NTPase"/>
</dbReference>
<protein>
    <submittedName>
        <fullName evidence="2">Quaternary amine uptake ABC transporter (QAT) family, ATP-binding protein</fullName>
    </submittedName>
</protein>
<accession>A0A7H4PKJ4</accession>
<dbReference type="SUPFAM" id="SSF52540">
    <property type="entry name" value="P-loop containing nucleoside triphosphate hydrolases"/>
    <property type="match status" value="1"/>
</dbReference>
<sequence length="78" mass="8535">MLQQRLRKTIVLVTHDINEAIRLGDRIAIFQEGGELAQFATPDHILSHPASDFVRRFIGPRTESAAAGENSGRTAPAP</sequence>
<dbReference type="GO" id="GO:0005524">
    <property type="term" value="F:ATP binding"/>
    <property type="evidence" value="ECO:0007669"/>
    <property type="project" value="UniProtKB-KW"/>
</dbReference>